<evidence type="ECO:0000313" key="2">
    <source>
        <dbReference type="Proteomes" id="UP000192900"/>
    </source>
</evidence>
<dbReference type="AlphaFoldDB" id="A0A1W6B9J5"/>
<organism evidence="1 2">
    <name type="scientific">Pantoea alhagi</name>
    <dbReference type="NCBI Taxonomy" id="1891675"/>
    <lineage>
        <taxon>Bacteria</taxon>
        <taxon>Pseudomonadati</taxon>
        <taxon>Pseudomonadota</taxon>
        <taxon>Gammaproteobacteria</taxon>
        <taxon>Enterobacterales</taxon>
        <taxon>Erwiniaceae</taxon>
        <taxon>Pantoea</taxon>
    </lineage>
</organism>
<accession>A0A1W6B9J5</accession>
<protein>
    <submittedName>
        <fullName evidence="1">Uncharacterized protein</fullName>
    </submittedName>
</protein>
<dbReference type="Proteomes" id="UP000192900">
    <property type="component" value="Chromosome"/>
</dbReference>
<dbReference type="OrthoDB" id="6538435at2"/>
<dbReference type="KEGG" id="palh:B1H58_17670"/>
<dbReference type="RefSeq" id="WP_085071745.1">
    <property type="nucleotide sequence ID" value="NZ_CP019706.1"/>
</dbReference>
<sequence length="118" mass="13467">MTDINNLISAASPHIPFRSENAAQQFLSQHTVSDQAALVSALYIGRDHLHDDKIQPNYVPNGIVFDRNFHTYGVTSGRWLIEPTDFARILYEKNSQLTDYFTAFQRCAKASRYVLAKF</sequence>
<name>A0A1W6B9J5_9GAMM</name>
<evidence type="ECO:0000313" key="1">
    <source>
        <dbReference type="EMBL" id="ARJ43693.1"/>
    </source>
</evidence>
<proteinExistence type="predicted"/>
<reference evidence="1 2" key="1">
    <citation type="submission" date="2017-02" db="EMBL/GenBank/DDBJ databases">
        <title>Complete genome sequence of the drought resistance-promoting endophyte Pantoea alhagi LTYR-11Z.</title>
        <authorList>
            <person name="Zhang L."/>
        </authorList>
    </citation>
    <scope>NUCLEOTIDE SEQUENCE [LARGE SCALE GENOMIC DNA]</scope>
    <source>
        <strain evidence="1 2">LTYR-11Z</strain>
    </source>
</reference>
<keyword evidence="2" id="KW-1185">Reference proteome</keyword>
<gene>
    <name evidence="1" type="ORF">B1H58_17670</name>
</gene>
<dbReference type="EMBL" id="CP019706">
    <property type="protein sequence ID" value="ARJ43693.1"/>
    <property type="molecule type" value="Genomic_DNA"/>
</dbReference>